<evidence type="ECO:0000313" key="2">
    <source>
        <dbReference type="EMBL" id="KAK7573772.1"/>
    </source>
</evidence>
<feature type="region of interest" description="Disordered" evidence="1">
    <location>
        <begin position="297"/>
        <end position="327"/>
    </location>
</feature>
<proteinExistence type="predicted"/>
<evidence type="ECO:0000256" key="1">
    <source>
        <dbReference type="SAM" id="MobiDB-lite"/>
    </source>
</evidence>
<dbReference type="AlphaFoldDB" id="A0AAN9THR1"/>
<gene>
    <name evidence="2" type="ORF">V9T40_010963</name>
</gene>
<evidence type="ECO:0000313" key="3">
    <source>
        <dbReference type="Proteomes" id="UP001367676"/>
    </source>
</evidence>
<protein>
    <submittedName>
        <fullName evidence="2">Uncharacterized protein</fullName>
    </submittedName>
</protein>
<name>A0AAN9THR1_9HEMI</name>
<reference evidence="2 3" key="1">
    <citation type="submission" date="2024-03" db="EMBL/GenBank/DDBJ databases">
        <title>Adaptation during the transition from Ophiocordyceps entomopathogen to insect associate is accompanied by gene loss and intensified selection.</title>
        <authorList>
            <person name="Ward C.M."/>
            <person name="Onetto C.A."/>
            <person name="Borneman A.R."/>
        </authorList>
    </citation>
    <scope>NUCLEOTIDE SEQUENCE [LARGE SCALE GENOMIC DNA]</scope>
    <source>
        <strain evidence="2">AWRI1</strain>
        <tissue evidence="2">Single Adult Female</tissue>
    </source>
</reference>
<dbReference type="Proteomes" id="UP001367676">
    <property type="component" value="Unassembled WGS sequence"/>
</dbReference>
<comment type="caution">
    <text evidence="2">The sequence shown here is derived from an EMBL/GenBank/DDBJ whole genome shotgun (WGS) entry which is preliminary data.</text>
</comment>
<organism evidence="2 3">
    <name type="scientific">Parthenolecanium corni</name>
    <dbReference type="NCBI Taxonomy" id="536013"/>
    <lineage>
        <taxon>Eukaryota</taxon>
        <taxon>Metazoa</taxon>
        <taxon>Ecdysozoa</taxon>
        <taxon>Arthropoda</taxon>
        <taxon>Hexapoda</taxon>
        <taxon>Insecta</taxon>
        <taxon>Pterygota</taxon>
        <taxon>Neoptera</taxon>
        <taxon>Paraneoptera</taxon>
        <taxon>Hemiptera</taxon>
        <taxon>Sternorrhyncha</taxon>
        <taxon>Coccoidea</taxon>
        <taxon>Coccidae</taxon>
        <taxon>Parthenolecanium</taxon>
    </lineage>
</organism>
<sequence length="327" mass="34936">MNSVNAESKAFDIAQSQVLGDQNRSTGDGWPLAVHRGDQDSNRVQKSTIGYACVPTKERKSFAEIVRSGHQHVGDTYPTVVAPAATAAIVKQSDCVLGDFSAIENLSVRSVLENVFDDGAELRNSFKTWEIDCASSASFFCGAGSIADSYANVVPSVSTCASSLDATAAENNIRDTCAVPSAFIEVSDSSAPYQYPLRSNLSSSFFNAAPMPDDDAFDVRNETAPAPLLDYVCRQSPSDMAFIGAHAFNGLPAPLYPSAAVFVCLNCGEATNLGAYTIQGMNSAGAGRRRSKRYRNRGGHTVTHHSRRYNVAGPQPSRFRTPGAAKR</sequence>
<keyword evidence="3" id="KW-1185">Reference proteome</keyword>
<feature type="compositionally biased region" description="Basic residues" evidence="1">
    <location>
        <begin position="297"/>
        <end position="308"/>
    </location>
</feature>
<dbReference type="EMBL" id="JBBCAQ010000037">
    <property type="protein sequence ID" value="KAK7573772.1"/>
    <property type="molecule type" value="Genomic_DNA"/>
</dbReference>
<accession>A0AAN9THR1</accession>